<gene>
    <name evidence="1" type="ORF">R1flu_019200</name>
</gene>
<evidence type="ECO:0000313" key="1">
    <source>
        <dbReference type="EMBL" id="KAL2651072.1"/>
    </source>
</evidence>
<keyword evidence="2" id="KW-1185">Reference proteome</keyword>
<sequence>MVERNLESNNFSGLSPQDLWEFPNLSTWKLGNNTFSGPPNSTTGVSASLQKLGLHSNFFSGRLLPSSRIASPEFF</sequence>
<dbReference type="EMBL" id="JBHFFA010000001">
    <property type="protein sequence ID" value="KAL2651072.1"/>
    <property type="molecule type" value="Genomic_DNA"/>
</dbReference>
<evidence type="ECO:0000313" key="2">
    <source>
        <dbReference type="Proteomes" id="UP001605036"/>
    </source>
</evidence>
<proteinExistence type="predicted"/>
<dbReference type="Gene3D" id="3.80.10.10">
    <property type="entry name" value="Ribonuclease Inhibitor"/>
    <property type="match status" value="1"/>
</dbReference>
<dbReference type="InterPro" id="IPR032675">
    <property type="entry name" value="LRR_dom_sf"/>
</dbReference>
<dbReference type="AlphaFoldDB" id="A0ABD1ZIB1"/>
<comment type="caution">
    <text evidence="1">The sequence shown here is derived from an EMBL/GenBank/DDBJ whole genome shotgun (WGS) entry which is preliminary data.</text>
</comment>
<name>A0ABD1ZIB1_9MARC</name>
<accession>A0ABD1ZIB1</accession>
<dbReference type="Proteomes" id="UP001605036">
    <property type="component" value="Unassembled WGS sequence"/>
</dbReference>
<protein>
    <submittedName>
        <fullName evidence="1">Uncharacterized protein</fullName>
    </submittedName>
</protein>
<organism evidence="1 2">
    <name type="scientific">Riccia fluitans</name>
    <dbReference type="NCBI Taxonomy" id="41844"/>
    <lineage>
        <taxon>Eukaryota</taxon>
        <taxon>Viridiplantae</taxon>
        <taxon>Streptophyta</taxon>
        <taxon>Embryophyta</taxon>
        <taxon>Marchantiophyta</taxon>
        <taxon>Marchantiopsida</taxon>
        <taxon>Marchantiidae</taxon>
        <taxon>Marchantiales</taxon>
        <taxon>Ricciaceae</taxon>
        <taxon>Riccia</taxon>
    </lineage>
</organism>
<reference evidence="1 2" key="1">
    <citation type="submission" date="2024-09" db="EMBL/GenBank/DDBJ databases">
        <title>Chromosome-scale assembly of Riccia fluitans.</title>
        <authorList>
            <person name="Paukszto L."/>
            <person name="Sawicki J."/>
            <person name="Karawczyk K."/>
            <person name="Piernik-Szablinska J."/>
            <person name="Szczecinska M."/>
            <person name="Mazdziarz M."/>
        </authorList>
    </citation>
    <scope>NUCLEOTIDE SEQUENCE [LARGE SCALE GENOMIC DNA]</scope>
    <source>
        <strain evidence="1">Rf_01</strain>
        <tissue evidence="1">Aerial parts of the thallus</tissue>
    </source>
</reference>
<dbReference type="SUPFAM" id="SSF52058">
    <property type="entry name" value="L domain-like"/>
    <property type="match status" value="1"/>
</dbReference>